<feature type="compositionally biased region" description="Basic residues" evidence="1">
    <location>
        <begin position="238"/>
        <end position="247"/>
    </location>
</feature>
<feature type="compositionally biased region" description="Pro residues" evidence="1">
    <location>
        <begin position="338"/>
        <end position="363"/>
    </location>
</feature>
<organism evidence="2 3">
    <name type="scientific">Immersiella caudata</name>
    <dbReference type="NCBI Taxonomy" id="314043"/>
    <lineage>
        <taxon>Eukaryota</taxon>
        <taxon>Fungi</taxon>
        <taxon>Dikarya</taxon>
        <taxon>Ascomycota</taxon>
        <taxon>Pezizomycotina</taxon>
        <taxon>Sordariomycetes</taxon>
        <taxon>Sordariomycetidae</taxon>
        <taxon>Sordariales</taxon>
        <taxon>Lasiosphaeriaceae</taxon>
        <taxon>Immersiella</taxon>
    </lineage>
</organism>
<dbReference type="Proteomes" id="UP001175000">
    <property type="component" value="Unassembled WGS sequence"/>
</dbReference>
<keyword evidence="3" id="KW-1185">Reference proteome</keyword>
<reference evidence="2" key="1">
    <citation type="submission" date="2023-06" db="EMBL/GenBank/DDBJ databases">
        <title>Genome-scale phylogeny and comparative genomics of the fungal order Sordariales.</title>
        <authorList>
            <consortium name="Lawrence Berkeley National Laboratory"/>
            <person name="Hensen N."/>
            <person name="Bonometti L."/>
            <person name="Westerberg I."/>
            <person name="Brannstrom I.O."/>
            <person name="Guillou S."/>
            <person name="Cros-Aarteil S."/>
            <person name="Calhoun S."/>
            <person name="Haridas S."/>
            <person name="Kuo A."/>
            <person name="Mondo S."/>
            <person name="Pangilinan J."/>
            <person name="Riley R."/>
            <person name="Labutti K."/>
            <person name="Andreopoulos B."/>
            <person name="Lipzen A."/>
            <person name="Chen C."/>
            <person name="Yanf M."/>
            <person name="Daum C."/>
            <person name="Ng V."/>
            <person name="Clum A."/>
            <person name="Steindorff A."/>
            <person name="Ohm R."/>
            <person name="Martin F."/>
            <person name="Silar P."/>
            <person name="Natvig D."/>
            <person name="Lalanne C."/>
            <person name="Gautier V."/>
            <person name="Ament-Velasquez S.L."/>
            <person name="Kruys A."/>
            <person name="Hutchinson M.I."/>
            <person name="Powell A.J."/>
            <person name="Barry K."/>
            <person name="Miller A.N."/>
            <person name="Grigoriev I.V."/>
            <person name="Debuchy R."/>
            <person name="Gladieux P."/>
            <person name="Thoren M.H."/>
            <person name="Johannesson H."/>
        </authorList>
    </citation>
    <scope>NUCLEOTIDE SEQUENCE</scope>
    <source>
        <strain evidence="2">CBS 606.72</strain>
    </source>
</reference>
<feature type="region of interest" description="Disordered" evidence="1">
    <location>
        <begin position="230"/>
        <end position="381"/>
    </location>
</feature>
<name>A0AA39WKP3_9PEZI</name>
<feature type="compositionally biased region" description="Acidic residues" evidence="1">
    <location>
        <begin position="259"/>
        <end position="279"/>
    </location>
</feature>
<accession>A0AA39WKP3</accession>
<dbReference type="AlphaFoldDB" id="A0AA39WKP3"/>
<feature type="compositionally biased region" description="Pro residues" evidence="1">
    <location>
        <begin position="309"/>
        <end position="323"/>
    </location>
</feature>
<proteinExistence type="predicted"/>
<evidence type="ECO:0000256" key="1">
    <source>
        <dbReference type="SAM" id="MobiDB-lite"/>
    </source>
</evidence>
<evidence type="ECO:0000313" key="3">
    <source>
        <dbReference type="Proteomes" id="UP001175000"/>
    </source>
</evidence>
<feature type="compositionally biased region" description="Low complexity" evidence="1">
    <location>
        <begin position="128"/>
        <end position="145"/>
    </location>
</feature>
<protein>
    <submittedName>
        <fullName evidence="2">Uncharacterized protein</fullName>
    </submittedName>
</protein>
<feature type="region of interest" description="Disordered" evidence="1">
    <location>
        <begin position="124"/>
        <end position="153"/>
    </location>
</feature>
<evidence type="ECO:0000313" key="2">
    <source>
        <dbReference type="EMBL" id="KAK0617188.1"/>
    </source>
</evidence>
<dbReference type="EMBL" id="JAULSU010000005">
    <property type="protein sequence ID" value="KAK0617188.1"/>
    <property type="molecule type" value="Genomic_DNA"/>
</dbReference>
<gene>
    <name evidence="2" type="ORF">B0T14DRAFT_498254</name>
</gene>
<comment type="caution">
    <text evidence="2">The sequence shown here is derived from an EMBL/GenBank/DDBJ whole genome shotgun (WGS) entry which is preliminary data.</text>
</comment>
<sequence>MQPRARKVARHGPALACKARRPYLTETTPDIWKSMSSLPILPWLNPDHLLTPSLSASCCLLARVPLRSATGYHLVSHPRSENRRLGPGSTPVCSPSYHQRYQSAKAYHQAHYPSQATPFRLATMSVTSGSSRSSGSSSSSGSRRSSSSRKSRTYKLPHTFAINTLIYCAGRRPRHVKAIRVYETEWDDSISDTGSSWSDHTWSTWSSWSTFKHGTHREYYFVESPYWEDDEDAWSKPQKPKQSKRGPVKGMPKRRDAHDSEDDSDDDASSEGSMDEYGQEEGPPGGFHPGPQGMPMPMPGMGMGMPMPGGGPPGGFRPPPGFPPGTQFSPRPQGMPFRSPPPMGGMRPSPPPPMGQERGPPPGGGGGGFVPGRRGIQVWEN</sequence>